<gene>
    <name evidence="3" type="ORF">SAMN04487820_1176</name>
</gene>
<evidence type="ECO:0000313" key="3">
    <source>
        <dbReference type="EMBL" id="SDK90825.1"/>
    </source>
</evidence>
<protein>
    <submittedName>
        <fullName evidence="3">Ala-tRNA(Pro) deacylase</fullName>
    </submittedName>
</protein>
<sequence length="178" mass="19783">MSEENTTYERLINWLDENDARYELIDHQPEGKTDVVSGYRGHPVEQAAKCIIVMMKLTKKTKRYVLAVVPGNKRVDLSALKGLYGGIYAGFVENATAESLAGSVSGTVLPFAFNGEVELLVDPGMLKHEYIYFNAARLDRSLRLHSDDYERLAAPRVESIAEDEPSHVSEHGGADRQA</sequence>
<name>A0A1G9FR65_ACTMZ</name>
<evidence type="ECO:0000259" key="2">
    <source>
        <dbReference type="Pfam" id="PF04073"/>
    </source>
</evidence>
<dbReference type="Proteomes" id="UP000199213">
    <property type="component" value="Unassembled WGS sequence"/>
</dbReference>
<dbReference type="InterPro" id="IPR036754">
    <property type="entry name" value="YbaK/aa-tRNA-synt-asso_dom_sf"/>
</dbReference>
<keyword evidence="4" id="KW-1185">Reference proteome</keyword>
<dbReference type="GO" id="GO:0002161">
    <property type="term" value="F:aminoacyl-tRNA deacylase activity"/>
    <property type="evidence" value="ECO:0007669"/>
    <property type="project" value="InterPro"/>
</dbReference>
<dbReference type="SUPFAM" id="SSF55826">
    <property type="entry name" value="YbaK/ProRS associated domain"/>
    <property type="match status" value="1"/>
</dbReference>
<dbReference type="Gene3D" id="3.90.960.10">
    <property type="entry name" value="YbaK/aminoacyl-tRNA synthetase-associated domain"/>
    <property type="match status" value="1"/>
</dbReference>
<reference evidence="4" key="1">
    <citation type="submission" date="2016-10" db="EMBL/GenBank/DDBJ databases">
        <authorList>
            <person name="Varghese N."/>
            <person name="Submissions S."/>
        </authorList>
    </citation>
    <scope>NUCLEOTIDE SEQUENCE [LARGE SCALE GENOMIC DNA]</scope>
    <source>
        <strain evidence="4">DSM 45460</strain>
    </source>
</reference>
<accession>A0A1G9FR65</accession>
<dbReference type="Pfam" id="PF04073">
    <property type="entry name" value="tRNA_edit"/>
    <property type="match status" value="1"/>
</dbReference>
<feature type="domain" description="YbaK/aminoacyl-tRNA synthetase-associated" evidence="2">
    <location>
        <begin position="37"/>
        <end position="152"/>
    </location>
</feature>
<dbReference type="EMBL" id="FNFM01000017">
    <property type="protein sequence ID" value="SDK90825.1"/>
    <property type="molecule type" value="Genomic_DNA"/>
</dbReference>
<evidence type="ECO:0000313" key="4">
    <source>
        <dbReference type="Proteomes" id="UP000199213"/>
    </source>
</evidence>
<dbReference type="RefSeq" id="WP_092632788.1">
    <property type="nucleotide sequence ID" value="NZ_FNFM01000017.1"/>
</dbReference>
<feature type="compositionally biased region" description="Basic and acidic residues" evidence="1">
    <location>
        <begin position="164"/>
        <end position="178"/>
    </location>
</feature>
<proteinExistence type="predicted"/>
<feature type="region of interest" description="Disordered" evidence="1">
    <location>
        <begin position="156"/>
        <end position="178"/>
    </location>
</feature>
<dbReference type="InterPro" id="IPR007214">
    <property type="entry name" value="YbaK/aa-tRNA-synth-assoc-dom"/>
</dbReference>
<evidence type="ECO:0000256" key="1">
    <source>
        <dbReference type="SAM" id="MobiDB-lite"/>
    </source>
</evidence>
<organism evidence="3 4">
    <name type="scientific">Actinopolyspora mzabensis</name>
    <dbReference type="NCBI Taxonomy" id="995066"/>
    <lineage>
        <taxon>Bacteria</taxon>
        <taxon>Bacillati</taxon>
        <taxon>Actinomycetota</taxon>
        <taxon>Actinomycetes</taxon>
        <taxon>Actinopolysporales</taxon>
        <taxon>Actinopolysporaceae</taxon>
        <taxon>Actinopolyspora</taxon>
    </lineage>
</organism>
<dbReference type="AlphaFoldDB" id="A0A1G9FR65"/>
<dbReference type="OrthoDB" id="5524888at2"/>